<organism evidence="2 3">
    <name type="scientific">Pararge aegeria aegeria</name>
    <dbReference type="NCBI Taxonomy" id="348720"/>
    <lineage>
        <taxon>Eukaryota</taxon>
        <taxon>Metazoa</taxon>
        <taxon>Ecdysozoa</taxon>
        <taxon>Arthropoda</taxon>
        <taxon>Hexapoda</taxon>
        <taxon>Insecta</taxon>
        <taxon>Pterygota</taxon>
        <taxon>Neoptera</taxon>
        <taxon>Endopterygota</taxon>
        <taxon>Lepidoptera</taxon>
        <taxon>Glossata</taxon>
        <taxon>Ditrysia</taxon>
        <taxon>Papilionoidea</taxon>
        <taxon>Nymphalidae</taxon>
        <taxon>Satyrinae</taxon>
        <taxon>Satyrini</taxon>
        <taxon>Parargina</taxon>
        <taxon>Pararge</taxon>
    </lineage>
</organism>
<evidence type="ECO:0000313" key="3">
    <source>
        <dbReference type="Proteomes" id="UP000838756"/>
    </source>
</evidence>
<dbReference type="EMBL" id="CAKXAJ010025467">
    <property type="protein sequence ID" value="CAH2239931.1"/>
    <property type="molecule type" value="Genomic_DNA"/>
</dbReference>
<proteinExistence type="predicted"/>
<accession>A0A8S4RSU5</accession>
<feature type="region of interest" description="Disordered" evidence="1">
    <location>
        <begin position="29"/>
        <end position="70"/>
    </location>
</feature>
<feature type="compositionally biased region" description="Polar residues" evidence="1">
    <location>
        <begin position="52"/>
        <end position="63"/>
    </location>
</feature>
<feature type="compositionally biased region" description="Basic and acidic residues" evidence="1">
    <location>
        <begin position="30"/>
        <end position="51"/>
    </location>
</feature>
<keyword evidence="3" id="KW-1185">Reference proteome</keyword>
<gene>
    <name evidence="2" type="primary">jg3362</name>
    <name evidence="2" type="ORF">PAEG_LOCUS16566</name>
</gene>
<dbReference type="AlphaFoldDB" id="A0A8S4RSU5"/>
<reference evidence="2" key="1">
    <citation type="submission" date="2022-03" db="EMBL/GenBank/DDBJ databases">
        <authorList>
            <person name="Lindestad O."/>
        </authorList>
    </citation>
    <scope>NUCLEOTIDE SEQUENCE</scope>
</reference>
<protein>
    <submittedName>
        <fullName evidence="2">Jg3362 protein</fullName>
    </submittedName>
</protein>
<comment type="caution">
    <text evidence="2">The sequence shown here is derived from an EMBL/GenBank/DDBJ whole genome shotgun (WGS) entry which is preliminary data.</text>
</comment>
<sequence length="70" mass="8334">MEFRLTLKRDFCFYPIATEFYQNLCSNKVKGQDGRDLRNGKHLNEEPEQKNTPKGNRKSNIQSENEKRSR</sequence>
<evidence type="ECO:0000256" key="1">
    <source>
        <dbReference type="SAM" id="MobiDB-lite"/>
    </source>
</evidence>
<evidence type="ECO:0000313" key="2">
    <source>
        <dbReference type="EMBL" id="CAH2239931.1"/>
    </source>
</evidence>
<name>A0A8S4RSU5_9NEOP</name>
<dbReference type="Proteomes" id="UP000838756">
    <property type="component" value="Unassembled WGS sequence"/>
</dbReference>